<evidence type="ECO:0000256" key="2">
    <source>
        <dbReference type="ARBA" id="ARBA00023172"/>
    </source>
</evidence>
<dbReference type="Pfam" id="PF07508">
    <property type="entry name" value="Recombinase"/>
    <property type="match status" value="1"/>
</dbReference>
<evidence type="ECO:0000256" key="3">
    <source>
        <dbReference type="SAM" id="MobiDB-lite"/>
    </source>
</evidence>
<dbReference type="Gene3D" id="3.90.1750.20">
    <property type="entry name" value="Putative Large Serine Recombinase, Chain B, Domain 2"/>
    <property type="match status" value="1"/>
</dbReference>
<dbReference type="Pfam" id="PF13408">
    <property type="entry name" value="Zn_ribbon_recom"/>
    <property type="match status" value="1"/>
</dbReference>
<evidence type="ECO:0000256" key="1">
    <source>
        <dbReference type="ARBA" id="ARBA00023125"/>
    </source>
</evidence>
<evidence type="ECO:0000259" key="5">
    <source>
        <dbReference type="PROSITE" id="PS51737"/>
    </source>
</evidence>
<gene>
    <name evidence="6" type="ORF">CK936_22605</name>
</gene>
<dbReference type="InterPro" id="IPR011109">
    <property type="entry name" value="DNA_bind_recombinase_dom"/>
</dbReference>
<dbReference type="Pfam" id="PF00239">
    <property type="entry name" value="Resolvase"/>
    <property type="match status" value="1"/>
</dbReference>
<dbReference type="InterPro" id="IPR006119">
    <property type="entry name" value="Resolv_N"/>
</dbReference>
<dbReference type="InterPro" id="IPR038109">
    <property type="entry name" value="DNA_bind_recomb_sf"/>
</dbReference>
<dbReference type="GO" id="GO:0003677">
    <property type="term" value="F:DNA binding"/>
    <property type="evidence" value="ECO:0007669"/>
    <property type="project" value="UniProtKB-KW"/>
</dbReference>
<evidence type="ECO:0000313" key="7">
    <source>
        <dbReference type="Proteomes" id="UP000218944"/>
    </source>
</evidence>
<evidence type="ECO:0000313" key="6">
    <source>
        <dbReference type="EMBL" id="PAU46712.1"/>
    </source>
</evidence>
<sequence>MSATALANRPTGNPSPSDTPVTTTALLRGVRAVRLSVLTDETTSPERQREATDIAALAQGIDLADREAVDLGVSASKTTPFERPELGAWLRRPDEFDALVFWRFDRAVRSMDDMHELAKWARDHRKVIVFAEGPGGRLVLDFRNPLDPMSSLMVTLFAFAAQMEAQAIKERVLGAQAAMRVMPLRWRGSRPPYGYMPVELEGGGWTLVPDPDAVAVIERMIRDLMAGMTASLLAAELNAEGVLSPRDYWAVKQGRKTGGKTGGAKGQRGKEAVQRERFKWTPNVIRKVLTSLAMLGQKLHNGKPVRDADGNPVMATNSPIMERAEYDAVCALFEERAQTPSKERKDTNALLLGVIHCDHCGGRMYLSVQDGRQPTYKCNSHGRGDLCEAPANVRGDWVDDYVEREFLALLGSLHVTRTIETPGYDPAPEIAEVTAEIAEHMPTRKFFTAKSAVAAWEDRTVALNARLNALEATPKREAQREVIRTGKTYADLWAESDTAARRRMLTSAGAILTVKRGTRGGWRSLDTRRIGFGVHELDHMEAAERLEEIRAEETYAEAA</sequence>
<proteinExistence type="predicted"/>
<keyword evidence="7" id="KW-1185">Reference proteome</keyword>
<dbReference type="EMBL" id="NSJV01000428">
    <property type="protein sequence ID" value="PAU46712.1"/>
    <property type="molecule type" value="Genomic_DNA"/>
</dbReference>
<dbReference type="SMART" id="SM00857">
    <property type="entry name" value="Resolvase"/>
    <property type="match status" value="1"/>
</dbReference>
<organism evidence="6 7">
    <name type="scientific">Streptomyces albireticuli</name>
    <dbReference type="NCBI Taxonomy" id="1940"/>
    <lineage>
        <taxon>Bacteria</taxon>
        <taxon>Bacillati</taxon>
        <taxon>Actinomycetota</taxon>
        <taxon>Actinomycetes</taxon>
        <taxon>Kitasatosporales</taxon>
        <taxon>Streptomycetaceae</taxon>
        <taxon>Streptomyces</taxon>
    </lineage>
</organism>
<evidence type="ECO:0000259" key="4">
    <source>
        <dbReference type="PROSITE" id="PS51736"/>
    </source>
</evidence>
<dbReference type="SUPFAM" id="SSF53041">
    <property type="entry name" value="Resolvase-like"/>
    <property type="match status" value="1"/>
</dbReference>
<dbReference type="GO" id="GO:0000150">
    <property type="term" value="F:DNA strand exchange activity"/>
    <property type="evidence" value="ECO:0007669"/>
    <property type="project" value="InterPro"/>
</dbReference>
<comment type="caution">
    <text evidence="6">The sequence shown here is derived from an EMBL/GenBank/DDBJ whole genome shotgun (WGS) entry which is preliminary data.</text>
</comment>
<feature type="domain" description="Recombinase" evidence="5">
    <location>
        <begin position="192"/>
        <end position="339"/>
    </location>
</feature>
<protein>
    <submittedName>
        <fullName evidence="6">Integrase</fullName>
    </submittedName>
</protein>
<feature type="region of interest" description="Disordered" evidence="3">
    <location>
        <begin position="253"/>
        <end position="273"/>
    </location>
</feature>
<dbReference type="InterPro" id="IPR025827">
    <property type="entry name" value="Zn_ribbon_recom_dom"/>
</dbReference>
<dbReference type="PROSITE" id="PS51737">
    <property type="entry name" value="RECOMBINASE_DNA_BIND"/>
    <property type="match status" value="1"/>
</dbReference>
<accession>A0A2A2D5X1</accession>
<dbReference type="Gene3D" id="3.40.50.1390">
    <property type="entry name" value="Resolvase, N-terminal catalytic domain"/>
    <property type="match status" value="1"/>
</dbReference>
<dbReference type="PROSITE" id="PS51736">
    <property type="entry name" value="RECOMBINASES_3"/>
    <property type="match status" value="1"/>
</dbReference>
<feature type="domain" description="Resolvase/invertase-type recombinase catalytic" evidence="4">
    <location>
        <begin position="30"/>
        <end position="183"/>
    </location>
</feature>
<keyword evidence="1" id="KW-0238">DNA-binding</keyword>
<dbReference type="InterPro" id="IPR036162">
    <property type="entry name" value="Resolvase-like_N_sf"/>
</dbReference>
<dbReference type="PANTHER" id="PTHR30461:SF2">
    <property type="entry name" value="SERINE RECOMBINASE PINE-RELATED"/>
    <property type="match status" value="1"/>
</dbReference>
<reference evidence="6 7" key="1">
    <citation type="submission" date="2017-08" db="EMBL/GenBank/DDBJ databases">
        <title>Genome sequence of Streptomyces albireticuli NRRL B-1670.</title>
        <authorList>
            <person name="Graham D.E."/>
            <person name="Mahan K.M."/>
            <person name="Klingeman D.M."/>
            <person name="Hettich R.L."/>
            <person name="Parry R.J."/>
            <person name="Spain J.C."/>
        </authorList>
    </citation>
    <scope>NUCLEOTIDE SEQUENCE [LARGE SCALE GENOMIC DNA]</scope>
    <source>
        <strain evidence="6 7">NRRL B-1670</strain>
    </source>
</reference>
<feature type="region of interest" description="Disordered" evidence="3">
    <location>
        <begin position="1"/>
        <end position="21"/>
    </location>
</feature>
<dbReference type="Proteomes" id="UP000218944">
    <property type="component" value="Unassembled WGS sequence"/>
</dbReference>
<dbReference type="AlphaFoldDB" id="A0A2A2D5X1"/>
<keyword evidence="2" id="KW-0233">DNA recombination</keyword>
<dbReference type="RefSeq" id="WP_095582775.1">
    <property type="nucleotide sequence ID" value="NZ_JAJQQS010000028.1"/>
</dbReference>
<name>A0A2A2D5X1_9ACTN</name>
<dbReference type="PANTHER" id="PTHR30461">
    <property type="entry name" value="DNA-INVERTASE FROM LAMBDOID PROPHAGE"/>
    <property type="match status" value="1"/>
</dbReference>
<dbReference type="CDD" id="cd00338">
    <property type="entry name" value="Ser_Recombinase"/>
    <property type="match status" value="1"/>
</dbReference>
<dbReference type="InterPro" id="IPR050639">
    <property type="entry name" value="SSR_resolvase"/>
</dbReference>